<dbReference type="OrthoDB" id="4362519at2759"/>
<dbReference type="Gene3D" id="3.30.450.20">
    <property type="entry name" value="PAS domain"/>
    <property type="match status" value="1"/>
</dbReference>
<evidence type="ECO:0000313" key="2">
    <source>
        <dbReference type="Proteomes" id="UP000030104"/>
    </source>
</evidence>
<keyword evidence="2" id="KW-1185">Reference proteome</keyword>
<comment type="caution">
    <text evidence="1">The sequence shown here is derived from an EMBL/GenBank/DDBJ whole genome shotgun (WGS) entry which is preliminary data.</text>
</comment>
<dbReference type="AlphaFoldDB" id="A0A0A2KNB2"/>
<protein>
    <recommendedName>
        <fullName evidence="3">PAS fold-3</fullName>
    </recommendedName>
</protein>
<dbReference type="STRING" id="40296.A0A0A2KNB2"/>
<name>A0A0A2KNB2_PENIT</name>
<evidence type="ECO:0008006" key="3">
    <source>
        <dbReference type="Google" id="ProtNLM"/>
    </source>
</evidence>
<organism evidence="1 2">
    <name type="scientific">Penicillium italicum</name>
    <name type="common">Blue mold</name>
    <dbReference type="NCBI Taxonomy" id="40296"/>
    <lineage>
        <taxon>Eukaryota</taxon>
        <taxon>Fungi</taxon>
        <taxon>Dikarya</taxon>
        <taxon>Ascomycota</taxon>
        <taxon>Pezizomycotina</taxon>
        <taxon>Eurotiomycetes</taxon>
        <taxon>Eurotiomycetidae</taxon>
        <taxon>Eurotiales</taxon>
        <taxon>Aspergillaceae</taxon>
        <taxon>Penicillium</taxon>
    </lineage>
</organism>
<dbReference type="EMBL" id="JQGA01001153">
    <property type="protein sequence ID" value="KGO69327.1"/>
    <property type="molecule type" value="Genomic_DNA"/>
</dbReference>
<dbReference type="PhylomeDB" id="A0A0A2KNB2"/>
<dbReference type="HOGENOM" id="CLU_1982329_0_0_1"/>
<gene>
    <name evidence="1" type="ORF">PITC_095090</name>
</gene>
<evidence type="ECO:0000313" key="1">
    <source>
        <dbReference type="EMBL" id="KGO69327.1"/>
    </source>
</evidence>
<sequence length="126" mass="14636">MLLTGVAFLNQNDESIMVNRRFRELMTCCSARSFDCWSKPIHPEDYDRVATAYLETSRSKHDLRIEFRTRSQISLWRVLMLAPLDDIDLHRLSLSGGGFSALLQTLPKRRRLSRCKPKPPEKRKGS</sequence>
<accession>A0A0A2KNB2</accession>
<dbReference type="Proteomes" id="UP000030104">
    <property type="component" value="Unassembled WGS sequence"/>
</dbReference>
<reference evidence="1 2" key="1">
    <citation type="journal article" date="2015" name="Mol. Plant Microbe Interact.">
        <title>Genome, transcriptome, and functional analyses of Penicillium expansum provide new insights into secondary metabolism and pathogenicity.</title>
        <authorList>
            <person name="Ballester A.R."/>
            <person name="Marcet-Houben M."/>
            <person name="Levin E."/>
            <person name="Sela N."/>
            <person name="Selma-Lazaro C."/>
            <person name="Carmona L."/>
            <person name="Wisniewski M."/>
            <person name="Droby S."/>
            <person name="Gonzalez-Candelas L."/>
            <person name="Gabaldon T."/>
        </authorList>
    </citation>
    <scope>NUCLEOTIDE SEQUENCE [LARGE SCALE GENOMIC DNA]</scope>
    <source>
        <strain evidence="1 2">PHI-1</strain>
    </source>
</reference>
<proteinExistence type="predicted"/>